<dbReference type="AlphaFoldDB" id="A0AAD8LNQ9"/>
<dbReference type="GO" id="GO:0016323">
    <property type="term" value="C:basolateral plasma membrane"/>
    <property type="evidence" value="ECO:0007669"/>
    <property type="project" value="TreeGrafter"/>
</dbReference>
<dbReference type="PROSITE" id="PS50106">
    <property type="entry name" value="PDZ"/>
    <property type="match status" value="1"/>
</dbReference>
<dbReference type="Pfam" id="PF00595">
    <property type="entry name" value="PDZ"/>
    <property type="match status" value="1"/>
</dbReference>
<proteinExistence type="predicted"/>
<dbReference type="Proteomes" id="UP001230051">
    <property type="component" value="Unassembled WGS sequence"/>
</dbReference>
<dbReference type="GO" id="GO:0098609">
    <property type="term" value="P:cell-cell adhesion"/>
    <property type="evidence" value="ECO:0007669"/>
    <property type="project" value="TreeGrafter"/>
</dbReference>
<protein>
    <submittedName>
        <fullName evidence="5">Tyrosine-protein phosphatase non-receptor type 13</fullName>
    </submittedName>
</protein>
<evidence type="ECO:0000256" key="2">
    <source>
        <dbReference type="ARBA" id="ARBA00023136"/>
    </source>
</evidence>
<feature type="compositionally biased region" description="Acidic residues" evidence="3">
    <location>
        <begin position="354"/>
        <end position="373"/>
    </location>
</feature>
<dbReference type="PANTHER" id="PTHR23119">
    <property type="entry name" value="DISCS LARGE"/>
    <property type="match status" value="1"/>
</dbReference>
<feature type="compositionally biased region" description="Acidic residues" evidence="3">
    <location>
        <begin position="67"/>
        <end position="79"/>
    </location>
</feature>
<evidence type="ECO:0000259" key="4">
    <source>
        <dbReference type="PROSITE" id="PS50106"/>
    </source>
</evidence>
<feature type="region of interest" description="Disordered" evidence="3">
    <location>
        <begin position="1"/>
        <end position="130"/>
    </location>
</feature>
<gene>
    <name evidence="5" type="primary">scrib</name>
    <name evidence="5" type="ORF">AOXY_G7857</name>
</gene>
<name>A0AAD8LNQ9_ACIOX</name>
<dbReference type="InterPro" id="IPR036034">
    <property type="entry name" value="PDZ_sf"/>
</dbReference>
<dbReference type="Gene3D" id="2.30.42.10">
    <property type="match status" value="1"/>
</dbReference>
<feature type="region of interest" description="Disordered" evidence="3">
    <location>
        <begin position="346"/>
        <end position="391"/>
    </location>
</feature>
<dbReference type="GO" id="GO:0019901">
    <property type="term" value="F:protein kinase binding"/>
    <property type="evidence" value="ECO:0007669"/>
    <property type="project" value="TreeGrafter"/>
</dbReference>
<dbReference type="PANTHER" id="PTHR23119:SF51">
    <property type="entry name" value="DISKS LARGE 1 TUMOR SUPPRESSOR PROTEIN"/>
    <property type="match status" value="1"/>
</dbReference>
<evidence type="ECO:0000313" key="5">
    <source>
        <dbReference type="EMBL" id="KAK1170908.1"/>
    </source>
</evidence>
<evidence type="ECO:0000256" key="3">
    <source>
        <dbReference type="SAM" id="MobiDB-lite"/>
    </source>
</evidence>
<evidence type="ECO:0000313" key="6">
    <source>
        <dbReference type="Proteomes" id="UP001230051"/>
    </source>
</evidence>
<dbReference type="GO" id="GO:0045197">
    <property type="term" value="P:establishment or maintenance of epithelial cell apical/basal polarity"/>
    <property type="evidence" value="ECO:0007669"/>
    <property type="project" value="TreeGrafter"/>
</dbReference>
<feature type="compositionally biased region" description="Basic and acidic residues" evidence="3">
    <location>
        <begin position="284"/>
        <end position="300"/>
    </location>
</feature>
<dbReference type="EMBL" id="JAGXEW010000006">
    <property type="protein sequence ID" value="KAK1170908.1"/>
    <property type="molecule type" value="Genomic_DNA"/>
</dbReference>
<reference evidence="5" key="1">
    <citation type="submission" date="2022-02" db="EMBL/GenBank/DDBJ databases">
        <title>Atlantic sturgeon de novo genome assembly.</title>
        <authorList>
            <person name="Stock M."/>
            <person name="Klopp C."/>
            <person name="Guiguen Y."/>
            <person name="Cabau C."/>
            <person name="Parinello H."/>
            <person name="Santidrian Yebra-Pimentel E."/>
            <person name="Kuhl H."/>
            <person name="Dirks R.P."/>
            <person name="Guessner J."/>
            <person name="Wuertz S."/>
            <person name="Du K."/>
            <person name="Schartl M."/>
        </authorList>
    </citation>
    <scope>NUCLEOTIDE SEQUENCE</scope>
    <source>
        <strain evidence="5">STURGEONOMICS-FGT-2020</strain>
        <tissue evidence="5">Whole blood</tissue>
    </source>
</reference>
<dbReference type="InterPro" id="IPR001478">
    <property type="entry name" value="PDZ"/>
</dbReference>
<dbReference type="InterPro" id="IPR050614">
    <property type="entry name" value="Synaptic_Scaffolding_LAP-MAGUK"/>
</dbReference>
<comment type="subcellular location">
    <subcellularLocation>
        <location evidence="1">Membrane</location>
    </subcellularLocation>
</comment>
<dbReference type="GO" id="GO:0030054">
    <property type="term" value="C:cell junction"/>
    <property type="evidence" value="ECO:0007669"/>
    <property type="project" value="TreeGrafter"/>
</dbReference>
<evidence type="ECO:0000256" key="1">
    <source>
        <dbReference type="ARBA" id="ARBA00004370"/>
    </source>
</evidence>
<dbReference type="SUPFAM" id="SSF50156">
    <property type="entry name" value="PDZ domain-like"/>
    <property type="match status" value="1"/>
</dbReference>
<organism evidence="5 6">
    <name type="scientific">Acipenser oxyrinchus oxyrinchus</name>
    <dbReference type="NCBI Taxonomy" id="40147"/>
    <lineage>
        <taxon>Eukaryota</taxon>
        <taxon>Metazoa</taxon>
        <taxon>Chordata</taxon>
        <taxon>Craniata</taxon>
        <taxon>Vertebrata</taxon>
        <taxon>Euteleostomi</taxon>
        <taxon>Actinopterygii</taxon>
        <taxon>Chondrostei</taxon>
        <taxon>Acipenseriformes</taxon>
        <taxon>Acipenseridae</taxon>
        <taxon>Acipenser</taxon>
    </lineage>
</organism>
<dbReference type="CDD" id="cd06704">
    <property type="entry name" value="PDZ1_Scribble-like"/>
    <property type="match status" value="1"/>
</dbReference>
<dbReference type="SMART" id="SM00228">
    <property type="entry name" value="PDZ"/>
    <property type="match status" value="1"/>
</dbReference>
<keyword evidence="6" id="KW-1185">Reference proteome</keyword>
<comment type="caution">
    <text evidence="5">The sequence shown here is derived from an EMBL/GenBank/DDBJ whole genome shotgun (WGS) entry which is preliminary data.</text>
</comment>
<feature type="region of interest" description="Disordered" evidence="3">
    <location>
        <begin position="253"/>
        <end position="332"/>
    </location>
</feature>
<dbReference type="GO" id="GO:0043113">
    <property type="term" value="P:receptor clustering"/>
    <property type="evidence" value="ECO:0007669"/>
    <property type="project" value="TreeGrafter"/>
</dbReference>
<feature type="domain" description="PDZ" evidence="4">
    <location>
        <begin position="170"/>
        <end position="249"/>
    </location>
</feature>
<sequence>MLIEMTRRDKQRHGSNKEPLKAPPNYSGHSWNRSGVRWASLSGKEHSYGGHSHKLLPVSERLSSPEQEAEAIEDPGEEEAISKSSLNHSDSDDGLKRHKHLRASLHENHRTQKHGASSQGPSRTRHHSHVPACSSIAEKKDQDGDIEQGQVNKPTKVPLKLHIKVCSQMGSIGISIAGGKGSSPYKENDEGIFISRVSKAGPAEKAGIHIGDRVLEVNGLNLQNVTHHEAVSALKNAGNCIKIVVLRDRLTSTENPKTTDPVAVETESVKEHSDNNSCKKHHTSCSDETRLGQKQTETKETVVCNGNGMGSSASEEDLTKSGCDTDAPTKNNSFRTVKHTMTIPRIILTHPSTSDEDVEQLTLDPEEEPEEQNSADSQSCPDCSNSAFYPP</sequence>
<keyword evidence="2" id="KW-0472">Membrane</keyword>
<accession>A0AAD8LNQ9</accession>
<feature type="compositionally biased region" description="Polar residues" evidence="3">
    <location>
        <begin position="374"/>
        <end position="391"/>
    </location>
</feature>
<dbReference type="GO" id="GO:0097120">
    <property type="term" value="P:receptor localization to synapse"/>
    <property type="evidence" value="ECO:0007669"/>
    <property type="project" value="TreeGrafter"/>
</dbReference>